<dbReference type="InterPro" id="IPR029044">
    <property type="entry name" value="Nucleotide-diphossugar_trans"/>
</dbReference>
<feature type="transmembrane region" description="Helical" evidence="1">
    <location>
        <begin position="245"/>
        <end position="263"/>
    </location>
</feature>
<keyword evidence="1" id="KW-1133">Transmembrane helix</keyword>
<dbReference type="PANTHER" id="PTHR22916">
    <property type="entry name" value="GLYCOSYLTRANSFERASE"/>
    <property type="match status" value="1"/>
</dbReference>
<evidence type="ECO:0000313" key="3">
    <source>
        <dbReference type="EMBL" id="OGC44888.1"/>
    </source>
</evidence>
<keyword evidence="1" id="KW-0472">Membrane</keyword>
<dbReference type="STRING" id="1802613.A2V54_00190"/>
<evidence type="ECO:0000313" key="4">
    <source>
        <dbReference type="Proteomes" id="UP000176583"/>
    </source>
</evidence>
<comment type="caution">
    <text evidence="3">The sequence shown here is derived from an EMBL/GenBank/DDBJ whole genome shotgun (WGS) entry which is preliminary data.</text>
</comment>
<feature type="domain" description="Glycosyltransferase 2-like" evidence="2">
    <location>
        <begin position="7"/>
        <end position="175"/>
    </location>
</feature>
<proteinExistence type="predicted"/>
<protein>
    <recommendedName>
        <fullName evidence="2">Glycosyltransferase 2-like domain-containing protein</fullName>
    </recommendedName>
</protein>
<feature type="transmembrane region" description="Helical" evidence="1">
    <location>
        <begin position="269"/>
        <end position="287"/>
    </location>
</feature>
<dbReference type="InterPro" id="IPR001173">
    <property type="entry name" value="Glyco_trans_2-like"/>
</dbReference>
<evidence type="ECO:0000256" key="1">
    <source>
        <dbReference type="SAM" id="Phobius"/>
    </source>
</evidence>
<name>A0A1F4UIT7_UNCKA</name>
<evidence type="ECO:0000259" key="2">
    <source>
        <dbReference type="Pfam" id="PF00535"/>
    </source>
</evidence>
<gene>
    <name evidence="3" type="ORF">A2V54_00190</name>
</gene>
<dbReference type="Proteomes" id="UP000176583">
    <property type="component" value="Unassembled WGS sequence"/>
</dbReference>
<dbReference type="AlphaFoldDB" id="A0A1F4UIT7"/>
<dbReference type="Pfam" id="PF00535">
    <property type="entry name" value="Glycos_transf_2"/>
    <property type="match status" value="1"/>
</dbReference>
<organism evidence="3 4">
    <name type="scientific">candidate division WWE3 bacterium RBG_19FT_COMBO_53_11</name>
    <dbReference type="NCBI Taxonomy" id="1802613"/>
    <lineage>
        <taxon>Bacteria</taxon>
        <taxon>Katanobacteria</taxon>
    </lineage>
</organism>
<keyword evidence="1" id="KW-0812">Transmembrane</keyword>
<feature type="transmembrane region" description="Helical" evidence="1">
    <location>
        <begin position="299"/>
        <end position="319"/>
    </location>
</feature>
<dbReference type="PANTHER" id="PTHR22916:SF71">
    <property type="entry name" value="GLYCOSYL TRANSFERASE"/>
    <property type="match status" value="1"/>
</dbReference>
<dbReference type="CDD" id="cd02525">
    <property type="entry name" value="Succinoglycan_BP_ExoA"/>
    <property type="match status" value="1"/>
</dbReference>
<dbReference type="Gene3D" id="3.90.550.10">
    <property type="entry name" value="Spore Coat Polysaccharide Biosynthesis Protein SpsA, Chain A"/>
    <property type="match status" value="1"/>
</dbReference>
<dbReference type="EMBL" id="MEUW01000005">
    <property type="protein sequence ID" value="OGC44888.1"/>
    <property type="molecule type" value="Genomic_DNA"/>
</dbReference>
<accession>A0A1F4UIT7</accession>
<reference evidence="3 4" key="1">
    <citation type="journal article" date="2016" name="Nat. Commun.">
        <title>Thousands of microbial genomes shed light on interconnected biogeochemical processes in an aquifer system.</title>
        <authorList>
            <person name="Anantharaman K."/>
            <person name="Brown C.T."/>
            <person name="Hug L.A."/>
            <person name="Sharon I."/>
            <person name="Castelle C.J."/>
            <person name="Probst A.J."/>
            <person name="Thomas B.C."/>
            <person name="Singh A."/>
            <person name="Wilkins M.J."/>
            <person name="Karaoz U."/>
            <person name="Brodie E.L."/>
            <person name="Williams K.H."/>
            <person name="Hubbard S.S."/>
            <person name="Banfield J.F."/>
        </authorList>
    </citation>
    <scope>NUCLEOTIDE SEQUENCE [LARGE SCALE GENOMIC DNA]</scope>
</reference>
<sequence length="324" mass="36506">MVNPKISIIIPTYNEEENIWECLESLLDEYIVKNAEIIVADGGSKDRTKKIVQDFKRKHPDLAIRLIDNPFKHQSFGLNAGIKAAQGKIIVRIDAHASYPKDYVQRCVELLDKTGADNVGGVMHAKGTGGFQKLAALAMNHPIGVGDAKFRLGRKSGYVDTVYLGTFRKEIFSKLGFFDHYQNQDAEFNLRILDVGGKIFLDNSIKVDYLPRSSLGALISQYFNYGRGRCRTTLKHRRFTSFRQLLPILLVLGLLGPFFLSALVDPLFLLVPISYAAVMVLFSFLILRKNSHRLVQSLSLALIFMSMHVSWGMGFWAYLLGISR</sequence>
<dbReference type="SUPFAM" id="SSF53448">
    <property type="entry name" value="Nucleotide-diphospho-sugar transferases"/>
    <property type="match status" value="1"/>
</dbReference>